<name>A0A3E1K6R5_9GAMM</name>
<dbReference type="AlphaFoldDB" id="A0A3E1K6R5"/>
<dbReference type="SUPFAM" id="SSF54913">
    <property type="entry name" value="GlnB-like"/>
    <property type="match status" value="1"/>
</dbReference>
<proteinExistence type="predicted"/>
<dbReference type="EMBL" id="QUZK01000042">
    <property type="protein sequence ID" value="RFF29705.1"/>
    <property type="molecule type" value="Genomic_DNA"/>
</dbReference>
<keyword evidence="2" id="KW-1185">Reference proteome</keyword>
<dbReference type="PROSITE" id="PS51343">
    <property type="entry name" value="PII_GLNB_DOM"/>
    <property type="match status" value="1"/>
</dbReference>
<dbReference type="Pfam" id="PF00543">
    <property type="entry name" value="P-II"/>
    <property type="match status" value="1"/>
</dbReference>
<comment type="caution">
    <text evidence="1">The sequence shown here is derived from an EMBL/GenBank/DDBJ whole genome shotgun (WGS) entry which is preliminary data.</text>
</comment>
<dbReference type="OrthoDB" id="6164137at2"/>
<dbReference type="GO" id="GO:0030234">
    <property type="term" value="F:enzyme regulator activity"/>
    <property type="evidence" value="ECO:0007669"/>
    <property type="project" value="InterPro"/>
</dbReference>
<dbReference type="Proteomes" id="UP000260351">
    <property type="component" value="Unassembled WGS sequence"/>
</dbReference>
<evidence type="ECO:0000313" key="1">
    <source>
        <dbReference type="EMBL" id="RFF29705.1"/>
    </source>
</evidence>
<evidence type="ECO:0000313" key="2">
    <source>
        <dbReference type="Proteomes" id="UP000260351"/>
    </source>
</evidence>
<reference evidence="1 2" key="1">
    <citation type="submission" date="2018-08" db="EMBL/GenBank/DDBJ databases">
        <title>Wenzhouxiangella salilacus sp. nov., a novel bacterium isolated from a saline lake in Xinjiang Province, China.</title>
        <authorList>
            <person name="Han S."/>
        </authorList>
    </citation>
    <scope>NUCLEOTIDE SEQUENCE [LARGE SCALE GENOMIC DNA]</scope>
    <source>
        <strain evidence="1 2">XDB06</strain>
    </source>
</reference>
<organism evidence="1 2">
    <name type="scientific">Wenzhouxiangella sediminis</name>
    <dbReference type="NCBI Taxonomy" id="1792836"/>
    <lineage>
        <taxon>Bacteria</taxon>
        <taxon>Pseudomonadati</taxon>
        <taxon>Pseudomonadota</taxon>
        <taxon>Gammaproteobacteria</taxon>
        <taxon>Chromatiales</taxon>
        <taxon>Wenzhouxiangellaceae</taxon>
        <taxon>Wenzhouxiangella</taxon>
    </lineage>
</organism>
<protein>
    <submittedName>
        <fullName evidence="1">P-II family nitrogen regulator</fullName>
    </submittedName>
</protein>
<dbReference type="SMART" id="SM00938">
    <property type="entry name" value="P-II"/>
    <property type="match status" value="1"/>
</dbReference>
<dbReference type="InterPro" id="IPR002187">
    <property type="entry name" value="N-reg_PII"/>
</dbReference>
<accession>A0A3E1K6R5</accession>
<sequence length="105" mass="11405">MFEIKAYIRPALLDRVIDALGQMGGHHGIAVVPVQEYGHAADDGDGLVRAEMIKLEVNAEADRVDAIVELILSDARSWEGHVGDGIVTVSELRSARKIEDGKEID</sequence>
<dbReference type="InterPro" id="IPR011322">
    <property type="entry name" value="N-reg_PII-like_a/b"/>
</dbReference>
<dbReference type="PRINTS" id="PR00340">
    <property type="entry name" value="PIIGLNB"/>
</dbReference>
<dbReference type="GO" id="GO:0006808">
    <property type="term" value="P:regulation of nitrogen utilization"/>
    <property type="evidence" value="ECO:0007669"/>
    <property type="project" value="InterPro"/>
</dbReference>
<gene>
    <name evidence="1" type="ORF">DZC52_11525</name>
</gene>
<dbReference type="InterPro" id="IPR015867">
    <property type="entry name" value="N-reg_PII/ATP_PRibTrfase_C"/>
</dbReference>
<dbReference type="RefSeq" id="WP_116651289.1">
    <property type="nucleotide sequence ID" value="NZ_QUZK01000042.1"/>
</dbReference>
<dbReference type="Gene3D" id="3.30.70.120">
    <property type="match status" value="1"/>
</dbReference>